<comment type="caution">
    <text evidence="2">The sequence shown here is derived from an EMBL/GenBank/DDBJ whole genome shotgun (WGS) entry which is preliminary data.</text>
</comment>
<name>A0AAD6QZD3_9ROSI</name>
<gene>
    <name evidence="2" type="ORF">NC653_010119</name>
</gene>
<dbReference type="AlphaFoldDB" id="A0AAD6QZD3"/>
<sequence length="95" mass="10810">MSLTSWPPPPWLFVHHHQRFLDLLSLLREINGPPFASAQWWSCCRLQLMFMDSTLGRVFSLSTVRYNTGAKAQDENNKTCSKQARPAPLLTPNGP</sequence>
<accession>A0AAD6QZD3</accession>
<organism evidence="2 3">
    <name type="scientific">Populus alba x Populus x berolinensis</name>
    <dbReference type="NCBI Taxonomy" id="444605"/>
    <lineage>
        <taxon>Eukaryota</taxon>
        <taxon>Viridiplantae</taxon>
        <taxon>Streptophyta</taxon>
        <taxon>Embryophyta</taxon>
        <taxon>Tracheophyta</taxon>
        <taxon>Spermatophyta</taxon>
        <taxon>Magnoliopsida</taxon>
        <taxon>eudicotyledons</taxon>
        <taxon>Gunneridae</taxon>
        <taxon>Pentapetalae</taxon>
        <taxon>rosids</taxon>
        <taxon>fabids</taxon>
        <taxon>Malpighiales</taxon>
        <taxon>Salicaceae</taxon>
        <taxon>Saliceae</taxon>
        <taxon>Populus</taxon>
    </lineage>
</organism>
<reference evidence="2 3" key="1">
    <citation type="journal article" date="2023" name="Mol. Ecol. Resour.">
        <title>Chromosome-level genome assembly of a triploid poplar Populus alba 'Berolinensis'.</title>
        <authorList>
            <person name="Chen S."/>
            <person name="Yu Y."/>
            <person name="Wang X."/>
            <person name="Wang S."/>
            <person name="Zhang T."/>
            <person name="Zhou Y."/>
            <person name="He R."/>
            <person name="Meng N."/>
            <person name="Wang Y."/>
            <person name="Liu W."/>
            <person name="Liu Z."/>
            <person name="Liu J."/>
            <person name="Guo Q."/>
            <person name="Huang H."/>
            <person name="Sederoff R.R."/>
            <person name="Wang G."/>
            <person name="Qu G."/>
            <person name="Chen S."/>
        </authorList>
    </citation>
    <scope>NUCLEOTIDE SEQUENCE [LARGE SCALE GENOMIC DNA]</scope>
    <source>
        <strain evidence="2">SC-2020</strain>
    </source>
</reference>
<evidence type="ECO:0000313" key="3">
    <source>
        <dbReference type="Proteomes" id="UP001164929"/>
    </source>
</evidence>
<proteinExistence type="predicted"/>
<evidence type="ECO:0000256" key="1">
    <source>
        <dbReference type="SAM" id="MobiDB-lite"/>
    </source>
</evidence>
<evidence type="ECO:0000313" key="2">
    <source>
        <dbReference type="EMBL" id="KAJ6999327.1"/>
    </source>
</evidence>
<keyword evidence="3" id="KW-1185">Reference proteome</keyword>
<feature type="region of interest" description="Disordered" evidence="1">
    <location>
        <begin position="72"/>
        <end position="95"/>
    </location>
</feature>
<protein>
    <submittedName>
        <fullName evidence="2">Uncharacterized protein</fullName>
    </submittedName>
</protein>
<dbReference type="EMBL" id="JAQIZT010000004">
    <property type="protein sequence ID" value="KAJ6999327.1"/>
    <property type="molecule type" value="Genomic_DNA"/>
</dbReference>
<dbReference type="Proteomes" id="UP001164929">
    <property type="component" value="Chromosome 4"/>
</dbReference>